<proteinExistence type="predicted"/>
<accession>A0A3F2S4C3</accession>
<evidence type="ECO:0000256" key="1">
    <source>
        <dbReference type="SAM" id="MobiDB-lite"/>
    </source>
</evidence>
<reference evidence="4 5" key="1">
    <citation type="submission" date="2018-07" db="EMBL/GenBank/DDBJ databases">
        <title>Genome sequencing of oomycete isolates from Chile give support for New Zealand origin for Phytophthora kernoviae and make available the first Nothophytophthora sp. genome.</title>
        <authorList>
            <person name="Studholme D.J."/>
            <person name="Sanfuentes E."/>
            <person name="Panda P."/>
            <person name="Hill R."/>
            <person name="Sambles C."/>
            <person name="Grant M."/>
            <person name="Williams N.M."/>
            <person name="Mcdougal R.L."/>
        </authorList>
    </citation>
    <scope>NUCLEOTIDE SEQUENCE [LARGE SCALE GENOMIC DNA]</scope>
    <source>
        <strain evidence="3">Chile6</strain>
        <strain evidence="2">Chile7</strain>
    </source>
</reference>
<protein>
    <submittedName>
        <fullName evidence="3">Uncharacterized protein</fullName>
    </submittedName>
</protein>
<feature type="region of interest" description="Disordered" evidence="1">
    <location>
        <begin position="35"/>
        <end position="102"/>
    </location>
</feature>
<feature type="compositionally biased region" description="Basic and acidic residues" evidence="1">
    <location>
        <begin position="59"/>
        <end position="70"/>
    </location>
</feature>
<evidence type="ECO:0000313" key="5">
    <source>
        <dbReference type="Proteomes" id="UP000284657"/>
    </source>
</evidence>
<dbReference type="EMBL" id="MBAD02000932">
    <property type="protein sequence ID" value="RLN61019.1"/>
    <property type="molecule type" value="Genomic_DNA"/>
</dbReference>
<gene>
    <name evidence="2" type="ORF">BBJ29_004171</name>
    <name evidence="3" type="ORF">BBP00_00000520</name>
</gene>
<name>A0A3F2S4C3_9STRA</name>
<evidence type="ECO:0000313" key="2">
    <source>
        <dbReference type="EMBL" id="RLN61019.1"/>
    </source>
</evidence>
<evidence type="ECO:0000313" key="3">
    <source>
        <dbReference type="EMBL" id="RLN69234.1"/>
    </source>
</evidence>
<dbReference type="Proteomes" id="UP000284657">
    <property type="component" value="Unassembled WGS sequence"/>
</dbReference>
<sequence>MLQNAGIPTAVASLETDNEIQERIARFLRVQRERGQDFQTTLQDKKERQRPNFWIFEQIPRRRNEGHSDRSGASSAEDTSIPVLPTVPPFSGYSARARSILE</sequence>
<dbReference type="AlphaFoldDB" id="A0A3F2S4C3"/>
<dbReference type="OrthoDB" id="1714508at2759"/>
<organism evidence="3 4">
    <name type="scientific">Phytophthora kernoviae</name>
    <dbReference type="NCBI Taxonomy" id="325452"/>
    <lineage>
        <taxon>Eukaryota</taxon>
        <taxon>Sar</taxon>
        <taxon>Stramenopiles</taxon>
        <taxon>Oomycota</taxon>
        <taxon>Peronosporomycetes</taxon>
        <taxon>Peronosporales</taxon>
        <taxon>Peronosporaceae</taxon>
        <taxon>Phytophthora</taxon>
    </lineage>
</organism>
<comment type="caution">
    <text evidence="3">The sequence shown here is derived from an EMBL/GenBank/DDBJ whole genome shotgun (WGS) entry which is preliminary data.</text>
</comment>
<dbReference type="EMBL" id="MBDO02000006">
    <property type="protein sequence ID" value="RLN69234.1"/>
    <property type="molecule type" value="Genomic_DNA"/>
</dbReference>
<evidence type="ECO:0000313" key="4">
    <source>
        <dbReference type="Proteomes" id="UP000277300"/>
    </source>
</evidence>
<dbReference type="Proteomes" id="UP000277300">
    <property type="component" value="Unassembled WGS sequence"/>
</dbReference>